<sequence>MGMIKKSVLSTVLLFVILSILPMGCGLFCSDSCGCGPNFPPQTFRINSFEIFTAAFDGQQIFPSTFLPYDKVFKAIRVKNFDLLGELKSPKFQGLNMAFACSPPSPTSSKKLVDIQILNLNEVTFGDGTVLEPGQNISELFAIGYFYSNSLKSIPEFIEDGYTLYLEDLLKLGIRKNPGKEISLEVSISIVLQDGSAFTFQNEIWSLQPNS</sequence>
<gene>
    <name evidence="1" type="ORF">AO498_12395</name>
</gene>
<dbReference type="OrthoDB" id="823976at2"/>
<keyword evidence="2" id="KW-1185">Reference proteome</keyword>
<accession>A0A142EQ34</accession>
<dbReference type="Proteomes" id="UP000073816">
    <property type="component" value="Chromosome"/>
</dbReference>
<dbReference type="AlphaFoldDB" id="A0A142EQ34"/>
<evidence type="ECO:0000313" key="2">
    <source>
        <dbReference type="Proteomes" id="UP000073816"/>
    </source>
</evidence>
<reference evidence="1 2" key="2">
    <citation type="journal article" date="2016" name="Genome Announc.">
        <title>Complete Genome Sequence of Algoriphagus sp. Strain M8-2, Isolated from a Brackish Lake.</title>
        <authorList>
            <person name="Muraguchi Y."/>
            <person name="Kushimoto K."/>
            <person name="Ohtsubo Y."/>
            <person name="Suzuki T."/>
            <person name="Dohra H."/>
            <person name="Kimbara K."/>
            <person name="Shintani M."/>
        </authorList>
    </citation>
    <scope>NUCLEOTIDE SEQUENCE [LARGE SCALE GENOMIC DNA]</scope>
    <source>
        <strain evidence="1 2">M8-2</strain>
    </source>
</reference>
<name>A0A142EQ34_9BACT</name>
<protein>
    <submittedName>
        <fullName evidence="1">Uncharacterized protein</fullName>
    </submittedName>
</protein>
<evidence type="ECO:0000313" key="1">
    <source>
        <dbReference type="EMBL" id="AMQ57239.1"/>
    </source>
</evidence>
<dbReference type="EMBL" id="CP012836">
    <property type="protein sequence ID" value="AMQ57239.1"/>
    <property type="molecule type" value="Genomic_DNA"/>
</dbReference>
<reference evidence="2" key="1">
    <citation type="submission" date="2015-09" db="EMBL/GenBank/DDBJ databases">
        <title>Complete sequence of Algoriphagus sp. M8-2.</title>
        <authorList>
            <person name="Shintani M."/>
        </authorList>
    </citation>
    <scope>NUCLEOTIDE SEQUENCE [LARGE SCALE GENOMIC DNA]</scope>
    <source>
        <strain evidence="2">M8-2</strain>
    </source>
</reference>
<organism evidence="1 2">
    <name type="scientific">Algoriphagus sanaruensis</name>
    <dbReference type="NCBI Taxonomy" id="1727163"/>
    <lineage>
        <taxon>Bacteria</taxon>
        <taxon>Pseudomonadati</taxon>
        <taxon>Bacteroidota</taxon>
        <taxon>Cytophagia</taxon>
        <taxon>Cytophagales</taxon>
        <taxon>Cyclobacteriaceae</taxon>
        <taxon>Algoriphagus</taxon>
    </lineage>
</organism>
<dbReference type="KEGG" id="alm:AO498_12395"/>
<dbReference type="PATRIC" id="fig|1727163.4.peg.2591"/>
<proteinExistence type="predicted"/>
<dbReference type="STRING" id="1727163.AO498_12395"/>